<evidence type="ECO:0000313" key="2">
    <source>
        <dbReference type="EMBL" id="MBB5697536.1"/>
    </source>
</evidence>
<accession>A0A7W9ANI8</accession>
<keyword evidence="3" id="KW-1185">Reference proteome</keyword>
<dbReference type="InterPro" id="IPR047111">
    <property type="entry name" value="YbaP-like"/>
</dbReference>
<dbReference type="Pfam" id="PF01963">
    <property type="entry name" value="TraB_PrgY_gumN"/>
    <property type="match status" value="1"/>
</dbReference>
<evidence type="ECO:0000313" key="3">
    <source>
        <dbReference type="Proteomes" id="UP000557739"/>
    </source>
</evidence>
<proteinExistence type="predicted"/>
<organism evidence="2 3">
    <name type="scientific">Sphingomonas yantingensis</name>
    <dbReference type="NCBI Taxonomy" id="1241761"/>
    <lineage>
        <taxon>Bacteria</taxon>
        <taxon>Pseudomonadati</taxon>
        <taxon>Pseudomonadota</taxon>
        <taxon>Alphaproteobacteria</taxon>
        <taxon>Sphingomonadales</taxon>
        <taxon>Sphingomonadaceae</taxon>
        <taxon>Sphingomonas</taxon>
    </lineage>
</organism>
<keyword evidence="1" id="KW-0732">Signal</keyword>
<protein>
    <recommendedName>
        <fullName evidence="4">TraB/GumN family protein</fullName>
    </recommendedName>
</protein>
<comment type="caution">
    <text evidence="2">The sequence shown here is derived from an EMBL/GenBank/DDBJ whole genome shotgun (WGS) entry which is preliminary data.</text>
</comment>
<dbReference type="CDD" id="cd14789">
    <property type="entry name" value="Tiki"/>
    <property type="match status" value="1"/>
</dbReference>
<dbReference type="PANTHER" id="PTHR40590:SF1">
    <property type="entry name" value="CYTOPLASMIC PROTEIN"/>
    <property type="match status" value="1"/>
</dbReference>
<evidence type="ECO:0000256" key="1">
    <source>
        <dbReference type="SAM" id="SignalP"/>
    </source>
</evidence>
<feature type="signal peptide" evidence="1">
    <location>
        <begin position="1"/>
        <end position="22"/>
    </location>
</feature>
<dbReference type="RefSeq" id="WP_246359277.1">
    <property type="nucleotide sequence ID" value="NZ_JACIJJ010000001.1"/>
</dbReference>
<gene>
    <name evidence="2" type="ORF">FHR19_000861</name>
</gene>
<reference evidence="2 3" key="1">
    <citation type="submission" date="2020-08" db="EMBL/GenBank/DDBJ databases">
        <title>Genomic Encyclopedia of Type Strains, Phase IV (KMG-IV): sequencing the most valuable type-strain genomes for metagenomic binning, comparative biology and taxonomic classification.</title>
        <authorList>
            <person name="Goeker M."/>
        </authorList>
    </citation>
    <scope>NUCLEOTIDE SEQUENCE [LARGE SCALE GENOMIC DNA]</scope>
    <source>
        <strain evidence="2 3">DSM 27244</strain>
    </source>
</reference>
<dbReference type="AlphaFoldDB" id="A0A7W9ANI8"/>
<evidence type="ECO:0008006" key="4">
    <source>
        <dbReference type="Google" id="ProtNLM"/>
    </source>
</evidence>
<feature type="chain" id="PRO_5031010166" description="TraB/GumN family protein" evidence="1">
    <location>
        <begin position="23"/>
        <end position="306"/>
    </location>
</feature>
<name>A0A7W9ANI8_9SPHN</name>
<dbReference type="PANTHER" id="PTHR40590">
    <property type="entry name" value="CYTOPLASMIC PROTEIN-RELATED"/>
    <property type="match status" value="1"/>
</dbReference>
<sequence length="306" mass="32704">MPDRLKKLLLALGLAASPTALSAQTAPAPAPAAQTTAVDADPALWVVKDADTTIYLFGTIHVLKPGLSWFDDGVKKAFDESQEVVLEMVMPDPQAMTALIQRLAITTGGPALPDKLAPDKKAAYLKALSDLGLPANAFDRTDPWFASTNLSLLPLIKLGYDPAAGAEAKITEAAKTARKTVTGLETAEQQLGYFESMSDSAQIALLNSTVAELPKMQPMIENMVAAWAAGDPDKLGAIMNEGLTDTPEVAKILLTDRNQRWADWIDTRLEKPGTVFIAVGAGHLAGKDSVIADLEKKKLKVTRVKY</sequence>
<dbReference type="EMBL" id="JACIJJ010000001">
    <property type="protein sequence ID" value="MBB5697536.1"/>
    <property type="molecule type" value="Genomic_DNA"/>
</dbReference>
<dbReference type="InterPro" id="IPR002816">
    <property type="entry name" value="TraB/PrgY/GumN_fam"/>
</dbReference>
<dbReference type="Proteomes" id="UP000557739">
    <property type="component" value="Unassembled WGS sequence"/>
</dbReference>